<proteinExistence type="predicted"/>
<dbReference type="EMBL" id="CAMXCT030000913">
    <property type="protein sequence ID" value="CAL4772060.1"/>
    <property type="molecule type" value="Genomic_DNA"/>
</dbReference>
<dbReference type="EMBL" id="CAMXCT020000913">
    <property type="protein sequence ID" value="CAL1138123.1"/>
    <property type="molecule type" value="Genomic_DNA"/>
</dbReference>
<comment type="caution">
    <text evidence="1">The sequence shown here is derived from an EMBL/GenBank/DDBJ whole genome shotgun (WGS) entry which is preliminary data.</text>
</comment>
<reference evidence="2 3" key="2">
    <citation type="submission" date="2024-05" db="EMBL/GenBank/DDBJ databases">
        <authorList>
            <person name="Chen Y."/>
            <person name="Shah S."/>
            <person name="Dougan E. K."/>
            <person name="Thang M."/>
            <person name="Chan C."/>
        </authorList>
    </citation>
    <scope>NUCLEOTIDE SEQUENCE [LARGE SCALE GENOMIC DNA]</scope>
</reference>
<gene>
    <name evidence="1" type="ORF">C1SCF055_LOCUS12267</name>
</gene>
<dbReference type="EMBL" id="CAMXCT010000913">
    <property type="protein sequence ID" value="CAI3984748.1"/>
    <property type="molecule type" value="Genomic_DNA"/>
</dbReference>
<evidence type="ECO:0000313" key="1">
    <source>
        <dbReference type="EMBL" id="CAI3984748.1"/>
    </source>
</evidence>
<accession>A0A9P1C4R0</accession>
<evidence type="ECO:0000313" key="2">
    <source>
        <dbReference type="EMBL" id="CAL4772060.1"/>
    </source>
</evidence>
<sequence>MHTALALQKKGGLENRAAWVEALKHFEGRAAMRKKYPTDALKEAGHIGLHCLDNFKLWLRANVCSAEAGKEKPTSKQAWIRKRKAAVDQAAQEEELCTPPKRPSLELPESLAKEQSKQRALQMKRKAEAYLEGTLVAKEATQEVKDAAEMKQKIDGGNDRDRARKFADASAKLAVRQNKQDVTWARKKLPQPATLLDVAPGMVLATKQKLKQAGVATFVQDLRPAKYLGRTQRVFAAVMGCVLLSASILNGQSGV</sequence>
<dbReference type="AlphaFoldDB" id="A0A9P1C4R0"/>
<reference evidence="1" key="1">
    <citation type="submission" date="2022-10" db="EMBL/GenBank/DDBJ databases">
        <authorList>
            <person name="Chen Y."/>
            <person name="Dougan E. K."/>
            <person name="Chan C."/>
            <person name="Rhodes N."/>
            <person name="Thang M."/>
        </authorList>
    </citation>
    <scope>NUCLEOTIDE SEQUENCE</scope>
</reference>
<dbReference type="Proteomes" id="UP001152797">
    <property type="component" value="Unassembled WGS sequence"/>
</dbReference>
<evidence type="ECO:0000313" key="3">
    <source>
        <dbReference type="Proteomes" id="UP001152797"/>
    </source>
</evidence>
<name>A0A9P1C4R0_9DINO</name>
<organism evidence="1">
    <name type="scientific">Cladocopium goreaui</name>
    <dbReference type="NCBI Taxonomy" id="2562237"/>
    <lineage>
        <taxon>Eukaryota</taxon>
        <taxon>Sar</taxon>
        <taxon>Alveolata</taxon>
        <taxon>Dinophyceae</taxon>
        <taxon>Suessiales</taxon>
        <taxon>Symbiodiniaceae</taxon>
        <taxon>Cladocopium</taxon>
    </lineage>
</organism>
<keyword evidence="3" id="KW-1185">Reference proteome</keyword>
<protein>
    <submittedName>
        <fullName evidence="1">Uncharacterized protein</fullName>
    </submittedName>
</protein>